<evidence type="ECO:0000313" key="2">
    <source>
        <dbReference type="EMBL" id="MDO5971328.1"/>
    </source>
</evidence>
<feature type="domain" description="CBM6" evidence="1">
    <location>
        <begin position="541"/>
        <end position="665"/>
    </location>
</feature>
<gene>
    <name evidence="2" type="ORF">Q4Q35_16080</name>
</gene>
<dbReference type="InterPro" id="IPR024079">
    <property type="entry name" value="MetalloPept_cat_dom_sf"/>
</dbReference>
<proteinExistence type="predicted"/>
<dbReference type="SUPFAM" id="SSF49785">
    <property type="entry name" value="Galactose-binding domain-like"/>
    <property type="match status" value="1"/>
</dbReference>
<dbReference type="EMBL" id="JAUOEK010000152">
    <property type="protein sequence ID" value="MDO5971328.1"/>
    <property type="molecule type" value="Genomic_DNA"/>
</dbReference>
<dbReference type="InterPro" id="IPR019026">
    <property type="entry name" value="Peptidase_M64_IgA"/>
</dbReference>
<protein>
    <submittedName>
        <fullName evidence="2">M64 family metallopeptidase</fullName>
    </submittedName>
</protein>
<name>A0ABT8WDZ0_9FLAO</name>
<dbReference type="Gene3D" id="3.40.390.10">
    <property type="entry name" value="Collagenase (Catalytic Domain)"/>
    <property type="match status" value="1"/>
</dbReference>
<evidence type="ECO:0000313" key="3">
    <source>
        <dbReference type="Proteomes" id="UP001176883"/>
    </source>
</evidence>
<dbReference type="Pfam" id="PF09471">
    <property type="entry name" value="Peptidase_M64"/>
    <property type="match status" value="1"/>
</dbReference>
<dbReference type="InterPro" id="IPR005084">
    <property type="entry name" value="CBM6"/>
</dbReference>
<dbReference type="Gene3D" id="2.60.120.260">
    <property type="entry name" value="Galactose-binding domain-like"/>
    <property type="match status" value="1"/>
</dbReference>
<evidence type="ECO:0000259" key="1">
    <source>
        <dbReference type="PROSITE" id="PS51175"/>
    </source>
</evidence>
<dbReference type="Proteomes" id="UP001176883">
    <property type="component" value="Unassembled WGS sequence"/>
</dbReference>
<organism evidence="2 3">
    <name type="scientific">Flavivirga aquimarina</name>
    <dbReference type="NCBI Taxonomy" id="2027862"/>
    <lineage>
        <taxon>Bacteria</taxon>
        <taxon>Pseudomonadati</taxon>
        <taxon>Bacteroidota</taxon>
        <taxon>Flavobacteriia</taxon>
        <taxon>Flavobacteriales</taxon>
        <taxon>Flavobacteriaceae</taxon>
        <taxon>Flavivirga</taxon>
    </lineage>
</organism>
<sequence length="1013" mass="114663">MSKRFVVCFLFLGIVSLMFSQNRKYPKKIWSEKEIDALIEKSELIPIQITGDKDNRINVVIMNQWTSSESEPYNSPAMRDEFIKDINNSLVAALTYGDERAKTAYANYKEFFNVYGLWVPDVPEWKKGIDVQAVDAIRDKLFLPWKDEHKGWVTFLVMPNRDKGGGGAARNLEKRYGTAVIAGNGIGKMLHEISHTCMSLGDEYTAVATGTSAFPTYASDIEHERDKIKWKKWIEPTTPLPTPYEQEYLDKVGAFEGNQYHLINYFRPTAQGCIMGAGVFDNTEEMCPVCDQRVSMRVYDLVNPINHISPSNTSINIDGKTKLHFAVDHITPQPNTQVVRWILNGKIIATNIDEIDVEFGAISQYKLTCSITDETSYIRPDPPYAKFPKFEVTWNISNTSPTSNAKKLVVTLDAKQKDKKSETSNTIKPTITGGKPPYNYMWSTGGTDDILKDAGVGIYDLTVIDSEYRKAKAHYTIYKSRLEKNKTTKAKKKDEAIEIITTIKASEIKKNNGAVALQFTGGTPPYHVQWKNAKFNYGANQIYEAENATFEISDYEIKTILSASNNSFVHFKNQEGKVSWNVEVANSGIYPVEVIYGGILMKGSYAQISINEVLENESMRFNQTRPLYTGWDSSVINVYLKEGYNKITLVSNGQSLPNIDYIRVPSTVKTVPVSKKERINLSPDNYSFVVTDANKNVRQGMVAIPEVYPFEINNIELDTVDAQTLKIVNPLKDYIYKWYTEDANAYKGEAYEFPIHTGNTFSPKTKGNYYVSAKNNLTKAESVNRIGFAVGDIADKRKVAINPLELERESMLLWFDASDINGDRKTDVIAPERGPVKTWKDKSRNTPNSIFVKYEPNKINGKGVAALDHVWVSVMKEKVVDYQTIILVYKESSMSFPGASPYRALNGIIGKSKDSKKAIFDEDTIDEKTKNGKVYLNGKKIDPFTTANPMDYCILTVELESKSNIPFSRVEGLWEASVAEMIFINRALTNWERKGIEEYLRRKWLSSVDLKFE</sequence>
<reference evidence="2" key="1">
    <citation type="submission" date="2023-07" db="EMBL/GenBank/DDBJ databases">
        <title>Two novel species in the genus Flavivirga.</title>
        <authorList>
            <person name="Kwon K."/>
        </authorList>
    </citation>
    <scope>NUCLEOTIDE SEQUENCE</scope>
    <source>
        <strain evidence="2">KCTC 52353</strain>
    </source>
</reference>
<dbReference type="PROSITE" id="PS51175">
    <property type="entry name" value="CBM6"/>
    <property type="match status" value="1"/>
</dbReference>
<dbReference type="RefSeq" id="WP_303279035.1">
    <property type="nucleotide sequence ID" value="NZ_JAUOEK010000152.1"/>
</dbReference>
<comment type="caution">
    <text evidence="2">The sequence shown here is derived from an EMBL/GenBank/DDBJ whole genome shotgun (WGS) entry which is preliminary data.</text>
</comment>
<accession>A0ABT8WDZ0</accession>
<dbReference type="InterPro" id="IPR008979">
    <property type="entry name" value="Galactose-bd-like_sf"/>
</dbReference>
<keyword evidence="3" id="KW-1185">Reference proteome</keyword>